<dbReference type="PANTHER" id="PTHR36510">
    <property type="entry name" value="GLUTAMATE--CYSTEINE LIGASE 2-RELATED"/>
    <property type="match status" value="1"/>
</dbReference>
<evidence type="ECO:0000256" key="3">
    <source>
        <dbReference type="ARBA" id="ARBA00022840"/>
    </source>
</evidence>
<reference evidence="5" key="1">
    <citation type="submission" date="2020-02" db="EMBL/GenBank/DDBJ databases">
        <authorList>
            <person name="Meier V. D."/>
        </authorList>
    </citation>
    <scope>NUCLEOTIDE SEQUENCE</scope>
    <source>
        <strain evidence="5">AVDCRST_MAG69</strain>
    </source>
</reference>
<evidence type="ECO:0000256" key="1">
    <source>
        <dbReference type="ARBA" id="ARBA00022598"/>
    </source>
</evidence>
<dbReference type="Gene3D" id="3.30.590.20">
    <property type="match status" value="1"/>
</dbReference>
<feature type="non-terminal residue" evidence="5">
    <location>
        <position position="226"/>
    </location>
</feature>
<evidence type="ECO:0000256" key="4">
    <source>
        <dbReference type="ARBA" id="ARBA00048819"/>
    </source>
</evidence>
<dbReference type="SUPFAM" id="SSF55931">
    <property type="entry name" value="Glutamine synthetase/guanido kinase"/>
    <property type="match status" value="1"/>
</dbReference>
<dbReference type="InterPro" id="IPR014746">
    <property type="entry name" value="Gln_synth/guanido_kin_cat_dom"/>
</dbReference>
<protein>
    <recommendedName>
        <fullName evidence="6">YbdK family carboxylate-amine ligase</fullName>
    </recommendedName>
</protein>
<name>A0A6J4T7F2_9ACTN</name>
<evidence type="ECO:0000313" key="5">
    <source>
        <dbReference type="EMBL" id="CAA9515790.1"/>
    </source>
</evidence>
<dbReference type="InterPro" id="IPR011793">
    <property type="entry name" value="YbdK"/>
</dbReference>
<dbReference type="InterPro" id="IPR006336">
    <property type="entry name" value="GCS2"/>
</dbReference>
<accession>A0A6J4T7F2</accession>
<keyword evidence="3" id="KW-0067">ATP-binding</keyword>
<gene>
    <name evidence="5" type="ORF">AVDCRST_MAG69-2756</name>
</gene>
<dbReference type="EMBL" id="CADCVP010000303">
    <property type="protein sequence ID" value="CAA9515790.1"/>
    <property type="molecule type" value="Genomic_DNA"/>
</dbReference>
<dbReference type="GO" id="GO:0004357">
    <property type="term" value="F:glutamate-cysteine ligase activity"/>
    <property type="evidence" value="ECO:0007669"/>
    <property type="project" value="UniProtKB-EC"/>
</dbReference>
<keyword evidence="2" id="KW-0547">Nucleotide-binding</keyword>
<evidence type="ECO:0000256" key="2">
    <source>
        <dbReference type="ARBA" id="ARBA00022741"/>
    </source>
</evidence>
<dbReference type="InterPro" id="IPR050141">
    <property type="entry name" value="GCL_type2/YbdK_subfam"/>
</dbReference>
<dbReference type="NCBIfam" id="TIGR02050">
    <property type="entry name" value="gshA_cyan_rel"/>
    <property type="match status" value="1"/>
</dbReference>
<sequence>MSFGSEFTVGLEEELMLVEPRAPWALAPVAADVLARMERSEATAGHEAYAAEIELRTPVCETGAEAVRTLAEGRHAVAGAGATALVAGLHPTAAFGDAELVDEPRYRRVRADMRGLIERTPECALHVHVGMPDAETAIRVLNGLRAWMPLLQALSANSPWWFGRDSGMASARWAMVRAYPGRGIPPVFADYAAYEEAVTAARAAGGFEDYTHLWWDVRPHPRHGTI</sequence>
<dbReference type="Pfam" id="PF04107">
    <property type="entry name" value="GCS2"/>
    <property type="match status" value="1"/>
</dbReference>
<dbReference type="AlphaFoldDB" id="A0A6J4T7F2"/>
<proteinExistence type="predicted"/>
<dbReference type="GO" id="GO:0005524">
    <property type="term" value="F:ATP binding"/>
    <property type="evidence" value="ECO:0007669"/>
    <property type="project" value="UniProtKB-KW"/>
</dbReference>
<dbReference type="PANTHER" id="PTHR36510:SF1">
    <property type="entry name" value="GLUTAMATE--CYSTEINE LIGASE 2-RELATED"/>
    <property type="match status" value="1"/>
</dbReference>
<keyword evidence="1" id="KW-0436">Ligase</keyword>
<organism evidence="5">
    <name type="scientific">uncultured Solirubrobacteraceae bacterium</name>
    <dbReference type="NCBI Taxonomy" id="1162706"/>
    <lineage>
        <taxon>Bacteria</taxon>
        <taxon>Bacillati</taxon>
        <taxon>Actinomycetota</taxon>
        <taxon>Thermoleophilia</taxon>
        <taxon>Solirubrobacterales</taxon>
        <taxon>Solirubrobacteraceae</taxon>
        <taxon>environmental samples</taxon>
    </lineage>
</organism>
<dbReference type="GO" id="GO:0042398">
    <property type="term" value="P:modified amino acid biosynthetic process"/>
    <property type="evidence" value="ECO:0007669"/>
    <property type="project" value="InterPro"/>
</dbReference>
<evidence type="ECO:0008006" key="6">
    <source>
        <dbReference type="Google" id="ProtNLM"/>
    </source>
</evidence>
<comment type="catalytic activity">
    <reaction evidence="4">
        <text>L-cysteine + L-glutamate + ATP = gamma-L-glutamyl-L-cysteine + ADP + phosphate + H(+)</text>
        <dbReference type="Rhea" id="RHEA:13285"/>
        <dbReference type="ChEBI" id="CHEBI:15378"/>
        <dbReference type="ChEBI" id="CHEBI:29985"/>
        <dbReference type="ChEBI" id="CHEBI:30616"/>
        <dbReference type="ChEBI" id="CHEBI:35235"/>
        <dbReference type="ChEBI" id="CHEBI:43474"/>
        <dbReference type="ChEBI" id="CHEBI:58173"/>
        <dbReference type="ChEBI" id="CHEBI:456216"/>
        <dbReference type="EC" id="6.3.2.2"/>
    </reaction>
</comment>